<sequence length="42" mass="4908">MSTLPHPPARIELMVVDRAVVHQLRVGDVEPGRWPRRPRPER</sequence>
<dbReference type="Proteomes" id="UP001592529">
    <property type="component" value="Unassembled WGS sequence"/>
</dbReference>
<accession>A0ABV6WR54</accession>
<gene>
    <name evidence="1" type="ORF">ACEZCY_35730</name>
</gene>
<protein>
    <submittedName>
        <fullName evidence="1">Uncharacterized protein</fullName>
    </submittedName>
</protein>
<evidence type="ECO:0000313" key="1">
    <source>
        <dbReference type="EMBL" id="MFC1428526.1"/>
    </source>
</evidence>
<evidence type="ECO:0000313" key="2">
    <source>
        <dbReference type="Proteomes" id="UP001592529"/>
    </source>
</evidence>
<organism evidence="1 2">
    <name type="scientific">Streptacidiphilus alkalitolerans</name>
    <dbReference type="NCBI Taxonomy" id="3342712"/>
    <lineage>
        <taxon>Bacteria</taxon>
        <taxon>Bacillati</taxon>
        <taxon>Actinomycetota</taxon>
        <taxon>Actinomycetes</taxon>
        <taxon>Kitasatosporales</taxon>
        <taxon>Streptomycetaceae</taxon>
        <taxon>Streptacidiphilus</taxon>
    </lineage>
</organism>
<dbReference type="RefSeq" id="WP_380527907.1">
    <property type="nucleotide sequence ID" value="NZ_JBHFAA010000025.1"/>
</dbReference>
<keyword evidence="2" id="KW-1185">Reference proteome</keyword>
<name>A0ABV6WR54_9ACTN</name>
<reference evidence="1 2" key="1">
    <citation type="submission" date="2024-09" db="EMBL/GenBank/DDBJ databases">
        <authorList>
            <person name="Lee S.D."/>
        </authorList>
    </citation>
    <scope>NUCLEOTIDE SEQUENCE [LARGE SCALE GENOMIC DNA]</scope>
    <source>
        <strain evidence="1 2">N1-12</strain>
    </source>
</reference>
<proteinExistence type="predicted"/>
<comment type="caution">
    <text evidence="1">The sequence shown here is derived from an EMBL/GenBank/DDBJ whole genome shotgun (WGS) entry which is preliminary data.</text>
</comment>
<dbReference type="EMBL" id="JBHFAA010000025">
    <property type="protein sequence ID" value="MFC1428526.1"/>
    <property type="molecule type" value="Genomic_DNA"/>
</dbReference>